<feature type="compositionally biased region" description="Pro residues" evidence="1">
    <location>
        <begin position="190"/>
        <end position="203"/>
    </location>
</feature>
<evidence type="ECO:0000259" key="2">
    <source>
        <dbReference type="PROSITE" id="PS50878"/>
    </source>
</evidence>
<feature type="domain" description="Reverse transcriptase" evidence="2">
    <location>
        <begin position="238"/>
        <end position="542"/>
    </location>
</feature>
<protein>
    <recommendedName>
        <fullName evidence="2">Reverse transcriptase domain-containing protein</fullName>
    </recommendedName>
</protein>
<keyword evidence="4" id="KW-1185">Reference proteome</keyword>
<dbReference type="InterPro" id="IPR026960">
    <property type="entry name" value="RVT-Znf"/>
</dbReference>
<dbReference type="SUPFAM" id="SSF56672">
    <property type="entry name" value="DNA/RNA polymerases"/>
    <property type="match status" value="2"/>
</dbReference>
<dbReference type="CDD" id="cd01650">
    <property type="entry name" value="RT_nLTR_like"/>
    <property type="match status" value="1"/>
</dbReference>
<proteinExistence type="predicted"/>
<sequence>MHAPRDPHWAAVKPILRYIRGTMDFGLSLHASTATDIVAYSDADWAGCPDTRRSTSGYCVYFGPSLISWSSKRQPTVSRSSAEAEYRAVANAVAEVSWLRQLLVELSCPIAKATVVYCDNVSAVYLSANPVHHRRTKHIELDIHFVREQVALGHIRVLHVPTSQQFADIMTKGPLAAARRSTSSAERRPPPTTDPSPSRPPPPPKRRGAEDSPTTTKRDHVNEEAGSAAFGVTPAAGRIAEASPGHRSPCQGSRRDAPQKQPPEAAAPDPTLDPTTEAADQPRRRPMSPPQIQRHLRARDARGRPAAAESFTSFARTRAPAAAGRREIGGGGGGGGGARVPPESPEIIHDLRRRKHNGVLLKLDFEKAYDRVNWDFLGEVLRCKGFDEGYIHRISQLVSGGQTAISINGEVGPFFRNKRGVRQGDPLSPLLFNFIGEALSGILTAAAKAGHIHGLASHLMPGGVSHLQYADDTLILIQGSDEDIANLKFLLMCFEDMSGLKINYHKSEVFVMGQRFEERMDIANKLNCKLGTFPFIYLGLPISDRKLTLEQWLFLDEDTIWARILRAKYADASDLFAGSGQGGSPFWKSLHKIKHLFKAGAKHKVRNGTRTSFWKDWWWGRGPLLEAFPLLYAICDNQEITVADAFLQDSLQVRFRRSLDPEGLRQWVELQHTLVAVNLTEGQDQISWHLEQSGSYSVKSMYSMLSRGTSIAHFKDMWEAPVPLKIKIFSWQLALDKLPSGLQIHARHGPSNGLCPLCGAPEDASHIFFSCSLAIFAWSVSRQMLGCNWCPTNFAQFHDILSSFSAVEPKMQAKRKGGLKLDSTRAKGAVRGAQANAVVKE</sequence>
<dbReference type="EMBL" id="JAUUTY010000004">
    <property type="protein sequence ID" value="KAK1645894.1"/>
    <property type="molecule type" value="Genomic_DNA"/>
</dbReference>
<comment type="caution">
    <text evidence="3">The sequence shown here is derived from an EMBL/GenBank/DDBJ whole genome shotgun (WGS) entry which is preliminary data.</text>
</comment>
<dbReference type="Pfam" id="PF13966">
    <property type="entry name" value="zf-RVT"/>
    <property type="match status" value="1"/>
</dbReference>
<feature type="compositionally biased region" description="Gly residues" evidence="1">
    <location>
        <begin position="329"/>
        <end position="338"/>
    </location>
</feature>
<organism evidence="3 4">
    <name type="scientific">Lolium multiflorum</name>
    <name type="common">Italian ryegrass</name>
    <name type="synonym">Lolium perenne subsp. multiflorum</name>
    <dbReference type="NCBI Taxonomy" id="4521"/>
    <lineage>
        <taxon>Eukaryota</taxon>
        <taxon>Viridiplantae</taxon>
        <taxon>Streptophyta</taxon>
        <taxon>Embryophyta</taxon>
        <taxon>Tracheophyta</taxon>
        <taxon>Spermatophyta</taxon>
        <taxon>Magnoliopsida</taxon>
        <taxon>Liliopsida</taxon>
        <taxon>Poales</taxon>
        <taxon>Poaceae</taxon>
        <taxon>BOP clade</taxon>
        <taxon>Pooideae</taxon>
        <taxon>Poodae</taxon>
        <taxon>Poeae</taxon>
        <taxon>Poeae Chloroplast Group 2 (Poeae type)</taxon>
        <taxon>Loliodinae</taxon>
        <taxon>Loliinae</taxon>
        <taxon>Lolium</taxon>
    </lineage>
</organism>
<reference evidence="3" key="1">
    <citation type="submission" date="2023-07" db="EMBL/GenBank/DDBJ databases">
        <title>A chromosome-level genome assembly of Lolium multiflorum.</title>
        <authorList>
            <person name="Chen Y."/>
            <person name="Copetti D."/>
            <person name="Kolliker R."/>
            <person name="Studer B."/>
        </authorList>
    </citation>
    <scope>NUCLEOTIDE SEQUENCE</scope>
    <source>
        <strain evidence="3">02402/16</strain>
        <tissue evidence="3">Leaf</tissue>
    </source>
</reference>
<name>A0AAD8S633_LOLMU</name>
<dbReference type="PROSITE" id="PS50878">
    <property type="entry name" value="RT_POL"/>
    <property type="match status" value="1"/>
</dbReference>
<evidence type="ECO:0000256" key="1">
    <source>
        <dbReference type="SAM" id="MobiDB-lite"/>
    </source>
</evidence>
<gene>
    <name evidence="3" type="ORF">QYE76_063699</name>
</gene>
<dbReference type="PANTHER" id="PTHR11439">
    <property type="entry name" value="GAG-POL-RELATED RETROTRANSPOSON"/>
    <property type="match status" value="1"/>
</dbReference>
<dbReference type="CDD" id="cd09272">
    <property type="entry name" value="RNase_HI_RT_Ty1"/>
    <property type="match status" value="1"/>
</dbReference>
<dbReference type="Pfam" id="PF00078">
    <property type="entry name" value="RVT_1"/>
    <property type="match status" value="1"/>
</dbReference>
<dbReference type="InterPro" id="IPR000477">
    <property type="entry name" value="RT_dom"/>
</dbReference>
<dbReference type="PANTHER" id="PTHR11439:SF524">
    <property type="entry name" value="RNA-DIRECTED DNA POLYMERASE, PROTEIN KINASE RLK-PELLE-DLSV FAMILY"/>
    <property type="match status" value="1"/>
</dbReference>
<evidence type="ECO:0000313" key="4">
    <source>
        <dbReference type="Proteomes" id="UP001231189"/>
    </source>
</evidence>
<dbReference type="Proteomes" id="UP001231189">
    <property type="component" value="Unassembled WGS sequence"/>
</dbReference>
<evidence type="ECO:0000313" key="3">
    <source>
        <dbReference type="EMBL" id="KAK1645894.1"/>
    </source>
</evidence>
<accession>A0AAD8S633</accession>
<dbReference type="InterPro" id="IPR043502">
    <property type="entry name" value="DNA/RNA_pol_sf"/>
</dbReference>
<dbReference type="AlphaFoldDB" id="A0AAD8S633"/>
<feature type="region of interest" description="Disordered" evidence="1">
    <location>
        <begin position="173"/>
        <end position="342"/>
    </location>
</feature>